<sequence>MKLPPIPSWADDPQQVTMRSVTNKDDYIPTGRYPAVIVETAEKHTPQGRKYYAITFMLIECEYAGIKIEDQLHCKDPNPEISDNEYGRLSGICHAVNVLKIGSSAAELHGIPLEIDIITIGRTSLIQWYRKRTPKVTVSTTTIVKFN</sequence>
<organism evidence="1 2">
    <name type="scientific">Mesorhizobium kowhaii</name>
    <dbReference type="NCBI Taxonomy" id="1300272"/>
    <lineage>
        <taxon>Bacteria</taxon>
        <taxon>Pseudomonadati</taxon>
        <taxon>Pseudomonadota</taxon>
        <taxon>Alphaproteobacteria</taxon>
        <taxon>Hyphomicrobiales</taxon>
        <taxon>Phyllobacteriaceae</taxon>
        <taxon>Mesorhizobium</taxon>
    </lineage>
</organism>
<gene>
    <name evidence="1" type="ORF">B5V02_19515</name>
</gene>
<dbReference type="Proteomes" id="UP000248616">
    <property type="component" value="Unassembled WGS sequence"/>
</dbReference>
<reference evidence="2" key="1">
    <citation type="submission" date="2017-03" db="EMBL/GenBank/DDBJ databases">
        <authorList>
            <person name="Safronova V.I."/>
            <person name="Sazanova A.L."/>
            <person name="Chirak E.R."/>
        </authorList>
    </citation>
    <scope>NUCLEOTIDE SEQUENCE [LARGE SCALE GENOMIC DNA]</scope>
    <source>
        <strain evidence="2">Ach-343</strain>
    </source>
</reference>
<dbReference type="InterPro" id="IPR007731">
    <property type="entry name" value="DUF669"/>
</dbReference>
<name>A0A2W7C1F9_9HYPH</name>
<dbReference type="AlphaFoldDB" id="A0A2W7C1F9"/>
<keyword evidence="2" id="KW-1185">Reference proteome</keyword>
<evidence type="ECO:0000313" key="2">
    <source>
        <dbReference type="Proteomes" id="UP000248616"/>
    </source>
</evidence>
<comment type="caution">
    <text evidence="1">The sequence shown here is derived from an EMBL/GenBank/DDBJ whole genome shotgun (WGS) entry which is preliminary data.</text>
</comment>
<accession>A0A2W7C1F9</accession>
<dbReference type="RefSeq" id="WP_111545797.1">
    <property type="nucleotide sequence ID" value="NZ_MZXV01000040.1"/>
</dbReference>
<dbReference type="EMBL" id="MZXV01000040">
    <property type="protein sequence ID" value="PZV36892.1"/>
    <property type="molecule type" value="Genomic_DNA"/>
</dbReference>
<dbReference type="Pfam" id="PF05037">
    <property type="entry name" value="DUF669"/>
    <property type="match status" value="1"/>
</dbReference>
<proteinExistence type="predicted"/>
<evidence type="ECO:0000313" key="1">
    <source>
        <dbReference type="EMBL" id="PZV36892.1"/>
    </source>
</evidence>
<protein>
    <submittedName>
        <fullName evidence="1">Uncharacterized protein</fullName>
    </submittedName>
</protein>
<dbReference type="OrthoDB" id="5220at2"/>